<protein>
    <submittedName>
        <fullName evidence="1">Uncharacterized protein</fullName>
    </submittedName>
</protein>
<name>A0A5J4TDT1_9EUKA</name>
<gene>
    <name evidence="1" type="ORF">EZS28_048849</name>
</gene>
<dbReference type="Proteomes" id="UP000324800">
    <property type="component" value="Unassembled WGS sequence"/>
</dbReference>
<organism evidence="1 2">
    <name type="scientific">Streblomastix strix</name>
    <dbReference type="NCBI Taxonomy" id="222440"/>
    <lineage>
        <taxon>Eukaryota</taxon>
        <taxon>Metamonada</taxon>
        <taxon>Preaxostyla</taxon>
        <taxon>Oxymonadida</taxon>
        <taxon>Streblomastigidae</taxon>
        <taxon>Streblomastix</taxon>
    </lineage>
</organism>
<reference evidence="1 2" key="1">
    <citation type="submission" date="2019-03" db="EMBL/GenBank/DDBJ databases">
        <title>Single cell metagenomics reveals metabolic interactions within the superorganism composed of flagellate Streblomastix strix and complex community of Bacteroidetes bacteria on its surface.</title>
        <authorList>
            <person name="Treitli S.C."/>
            <person name="Kolisko M."/>
            <person name="Husnik F."/>
            <person name="Keeling P."/>
            <person name="Hampl V."/>
        </authorList>
    </citation>
    <scope>NUCLEOTIDE SEQUENCE [LARGE SCALE GENOMIC DNA]</scope>
    <source>
        <strain evidence="1">ST1C</strain>
    </source>
</reference>
<accession>A0A5J4TDT1</accession>
<proteinExistence type="predicted"/>
<comment type="caution">
    <text evidence="1">The sequence shown here is derived from an EMBL/GenBank/DDBJ whole genome shotgun (WGS) entry which is preliminary data.</text>
</comment>
<dbReference type="EMBL" id="SNRW01034319">
    <property type="protein sequence ID" value="KAA6355625.1"/>
    <property type="molecule type" value="Genomic_DNA"/>
</dbReference>
<evidence type="ECO:0000313" key="1">
    <source>
        <dbReference type="EMBL" id="KAA6355625.1"/>
    </source>
</evidence>
<dbReference type="AlphaFoldDB" id="A0A5J4TDT1"/>
<evidence type="ECO:0000313" key="2">
    <source>
        <dbReference type="Proteomes" id="UP000324800"/>
    </source>
</evidence>
<sequence>MIKDKYKDKDKSAIDNSDQQLLNEEDKKIKKLRSAEYIKKEEDYKTWVEGLGLKESYRLAFLSPATTLSSQFDRCIAWMLVAIRFNDLSLFKRNISKVDDILELATGGQNIGLII</sequence>